<dbReference type="InterPro" id="IPR042109">
    <property type="entry name" value="Adenylosuccinate_synth_dom1"/>
</dbReference>
<dbReference type="GO" id="GO:0046872">
    <property type="term" value="F:metal ion binding"/>
    <property type="evidence" value="ECO:0007669"/>
    <property type="project" value="UniProtKB-KW"/>
</dbReference>
<evidence type="ECO:0000256" key="6">
    <source>
        <dbReference type="ARBA" id="ARBA00022755"/>
    </source>
</evidence>
<keyword evidence="3 10" id="KW-0436">Ligase</keyword>
<dbReference type="InterPro" id="IPR001114">
    <property type="entry name" value="Adenylosuccinate_synthetase"/>
</dbReference>
<keyword evidence="8 10" id="KW-0342">GTP-binding</keyword>
<dbReference type="NCBIfam" id="NF002223">
    <property type="entry name" value="PRK01117.1"/>
    <property type="match status" value="1"/>
</dbReference>
<dbReference type="Proteomes" id="UP001152795">
    <property type="component" value="Unassembled WGS sequence"/>
</dbReference>
<keyword evidence="12" id="KW-1185">Reference proteome</keyword>
<evidence type="ECO:0000256" key="5">
    <source>
        <dbReference type="ARBA" id="ARBA00022741"/>
    </source>
</evidence>
<dbReference type="OrthoDB" id="10265645at2759"/>
<dbReference type="Gene3D" id="3.40.440.10">
    <property type="entry name" value="Adenylosuccinate Synthetase, subunit A, domain 1"/>
    <property type="match status" value="1"/>
</dbReference>
<dbReference type="GO" id="GO:0004019">
    <property type="term" value="F:adenylosuccinate synthase activity"/>
    <property type="evidence" value="ECO:0007669"/>
    <property type="project" value="UniProtKB-EC"/>
</dbReference>
<dbReference type="InterPro" id="IPR033128">
    <property type="entry name" value="Adenylosuccin_syn_Lys_AS"/>
</dbReference>
<name>A0A6S7IDY2_PARCT</name>
<keyword evidence="6 10" id="KW-0658">Purine biosynthesis</keyword>
<feature type="non-terminal residue" evidence="11">
    <location>
        <position position="1"/>
    </location>
</feature>
<comment type="similarity">
    <text evidence="10">Belongs to the adenylosuccinate synthetase family.</text>
</comment>
<dbReference type="FunFam" id="3.90.170.10:FF:000001">
    <property type="entry name" value="Adenylosuccinate synthetase"/>
    <property type="match status" value="1"/>
</dbReference>
<dbReference type="Gene3D" id="1.10.300.10">
    <property type="entry name" value="Adenylosuccinate Synthetase, subunit A, domain 2"/>
    <property type="match status" value="1"/>
</dbReference>
<dbReference type="InterPro" id="IPR027417">
    <property type="entry name" value="P-loop_NTPase"/>
</dbReference>
<keyword evidence="5 10" id="KW-0547">Nucleotide-binding</keyword>
<keyword evidence="4 10" id="KW-0479">Metal-binding</keyword>
<dbReference type="FunFam" id="1.10.300.10:FF:000002">
    <property type="entry name" value="Adenylosuccinate synthetase, chloroplastic"/>
    <property type="match status" value="1"/>
</dbReference>
<dbReference type="NCBIfam" id="TIGR00184">
    <property type="entry name" value="purA"/>
    <property type="match status" value="1"/>
</dbReference>
<evidence type="ECO:0000256" key="2">
    <source>
        <dbReference type="ARBA" id="ARBA00011738"/>
    </source>
</evidence>
<dbReference type="Pfam" id="PF00709">
    <property type="entry name" value="Adenylsucc_synt"/>
    <property type="match status" value="1"/>
</dbReference>
<evidence type="ECO:0000256" key="10">
    <source>
        <dbReference type="RuleBase" id="RU000520"/>
    </source>
</evidence>
<dbReference type="PANTHER" id="PTHR11846">
    <property type="entry name" value="ADENYLOSUCCINATE SYNTHETASE"/>
    <property type="match status" value="1"/>
</dbReference>
<gene>
    <name evidence="11" type="ORF">PACLA_8A078754</name>
</gene>
<comment type="pathway">
    <text evidence="10">Purine metabolism; AMP biosynthesis via de novo pathway; AMP from IMP: step 1/2.</text>
</comment>
<dbReference type="EMBL" id="CACRXK020008793">
    <property type="protein sequence ID" value="CAB4015647.1"/>
    <property type="molecule type" value="Genomic_DNA"/>
</dbReference>
<evidence type="ECO:0000256" key="3">
    <source>
        <dbReference type="ARBA" id="ARBA00022598"/>
    </source>
</evidence>
<dbReference type="InterPro" id="IPR042110">
    <property type="entry name" value="Adenylosuccinate_synth_dom2"/>
</dbReference>
<sequence length="458" mass="50926">SRTNNSDTNLMVSRLRRSIGFKTTKQERSNINDKLGKVSVVLGAQWGDEGKGKVVDLLASNADVVCRYQGGNNAGHTVSDGTTTFYFHLIPSGIIHKNCKSIIGNGVVVHIQQLFNEIEENVKKGLTGWEERLLISDRAHIVFDFLQQVDGIQENSQRKVSLGTTKKGIGPTYAAKASRSGIRICDLIGDFEYFKERFQALVVHYERAYPGLKINVEEELQKYKKCAEKIRPYVCDTVSFMHDALENKKRILVEGANAMMLDIDFGTYPFVTSSSCSSGGVSTGLGIPPRTIGSVIGVVKAYTTRVGVGVLPTEQLNEIGESLQRVGREFGVTTGRKRRCGWLDLVVIRYSNMINGYTSLAVTKLDILTNLGDLKIGINYKYKGETLSSFPASLEVQKEMEVEYITMPGWTEDIGNVRKFEDLPEAAQNYVRAVEKYTDLPVEYVGVGPTRDEMIKLF</sequence>
<comment type="catalytic activity">
    <reaction evidence="9 10">
        <text>IMP + L-aspartate + GTP = N(6)-(1,2-dicarboxyethyl)-AMP + GDP + phosphate + 2 H(+)</text>
        <dbReference type="Rhea" id="RHEA:15753"/>
        <dbReference type="ChEBI" id="CHEBI:15378"/>
        <dbReference type="ChEBI" id="CHEBI:29991"/>
        <dbReference type="ChEBI" id="CHEBI:37565"/>
        <dbReference type="ChEBI" id="CHEBI:43474"/>
        <dbReference type="ChEBI" id="CHEBI:57567"/>
        <dbReference type="ChEBI" id="CHEBI:58053"/>
        <dbReference type="ChEBI" id="CHEBI:58189"/>
        <dbReference type="EC" id="6.3.4.4"/>
    </reaction>
</comment>
<dbReference type="CDD" id="cd03108">
    <property type="entry name" value="AdSS"/>
    <property type="match status" value="1"/>
</dbReference>
<dbReference type="UniPathway" id="UPA00075">
    <property type="reaction ID" value="UER00335"/>
</dbReference>
<dbReference type="SMART" id="SM00788">
    <property type="entry name" value="Adenylsucc_synt"/>
    <property type="match status" value="1"/>
</dbReference>
<evidence type="ECO:0000313" key="11">
    <source>
        <dbReference type="EMBL" id="CAB4015647.1"/>
    </source>
</evidence>
<evidence type="ECO:0000256" key="8">
    <source>
        <dbReference type="ARBA" id="ARBA00023134"/>
    </source>
</evidence>
<dbReference type="PROSITE" id="PS00513">
    <property type="entry name" value="ADENYLOSUCCIN_SYN_2"/>
    <property type="match status" value="1"/>
</dbReference>
<evidence type="ECO:0000256" key="4">
    <source>
        <dbReference type="ARBA" id="ARBA00022723"/>
    </source>
</evidence>
<dbReference type="PANTHER" id="PTHR11846:SF0">
    <property type="entry name" value="ADENYLOSUCCINATE SYNTHETASE"/>
    <property type="match status" value="1"/>
</dbReference>
<comment type="subunit">
    <text evidence="2">Homodimer.</text>
</comment>
<accession>A0A6S7IDY2</accession>
<comment type="function">
    <text evidence="10">Plays an important role in the de novo pathway of purine nucleotide biosynthesis.</text>
</comment>
<dbReference type="InterPro" id="IPR042111">
    <property type="entry name" value="Adenylosuccinate_synth_dom3"/>
</dbReference>
<evidence type="ECO:0000256" key="1">
    <source>
        <dbReference type="ARBA" id="ARBA00001946"/>
    </source>
</evidence>
<dbReference type="InterPro" id="IPR018220">
    <property type="entry name" value="Adenylosuccin_syn_GTP-bd"/>
</dbReference>
<dbReference type="PROSITE" id="PS01266">
    <property type="entry name" value="ADENYLOSUCCIN_SYN_1"/>
    <property type="match status" value="1"/>
</dbReference>
<dbReference type="GO" id="GO:0044208">
    <property type="term" value="P:'de novo' AMP biosynthetic process"/>
    <property type="evidence" value="ECO:0007669"/>
    <property type="project" value="UniProtKB-UniPathway"/>
</dbReference>
<evidence type="ECO:0000313" key="12">
    <source>
        <dbReference type="Proteomes" id="UP001152795"/>
    </source>
</evidence>
<protein>
    <recommendedName>
        <fullName evidence="10">Adenylosuccinate synthetase</fullName>
        <ecNumber evidence="10">6.3.4.4</ecNumber>
    </recommendedName>
</protein>
<dbReference type="Gene3D" id="3.90.170.10">
    <property type="entry name" value="Adenylosuccinate Synthetase, subunit A, domain 3"/>
    <property type="match status" value="1"/>
</dbReference>
<evidence type="ECO:0000256" key="9">
    <source>
        <dbReference type="ARBA" id="ARBA00050432"/>
    </source>
</evidence>
<dbReference type="GO" id="GO:0046040">
    <property type="term" value="P:IMP metabolic process"/>
    <property type="evidence" value="ECO:0007669"/>
    <property type="project" value="TreeGrafter"/>
</dbReference>
<dbReference type="HAMAP" id="MF_00011">
    <property type="entry name" value="Adenylosucc_synth"/>
    <property type="match status" value="1"/>
</dbReference>
<dbReference type="AlphaFoldDB" id="A0A6S7IDY2"/>
<comment type="caution">
    <text evidence="11">The sequence shown here is derived from an EMBL/GenBank/DDBJ whole genome shotgun (WGS) entry which is preliminary data.</text>
</comment>
<keyword evidence="7 10" id="KW-0460">Magnesium</keyword>
<dbReference type="GO" id="GO:0005737">
    <property type="term" value="C:cytoplasm"/>
    <property type="evidence" value="ECO:0007669"/>
    <property type="project" value="TreeGrafter"/>
</dbReference>
<proteinExistence type="inferred from homology"/>
<evidence type="ECO:0000256" key="7">
    <source>
        <dbReference type="ARBA" id="ARBA00022842"/>
    </source>
</evidence>
<organism evidence="11 12">
    <name type="scientific">Paramuricea clavata</name>
    <name type="common">Red gorgonian</name>
    <name type="synonym">Violescent sea-whip</name>
    <dbReference type="NCBI Taxonomy" id="317549"/>
    <lineage>
        <taxon>Eukaryota</taxon>
        <taxon>Metazoa</taxon>
        <taxon>Cnidaria</taxon>
        <taxon>Anthozoa</taxon>
        <taxon>Octocorallia</taxon>
        <taxon>Malacalcyonacea</taxon>
        <taxon>Plexauridae</taxon>
        <taxon>Paramuricea</taxon>
    </lineage>
</organism>
<dbReference type="GO" id="GO:0005525">
    <property type="term" value="F:GTP binding"/>
    <property type="evidence" value="ECO:0007669"/>
    <property type="project" value="UniProtKB-KW"/>
</dbReference>
<reference evidence="11" key="1">
    <citation type="submission" date="2020-04" db="EMBL/GenBank/DDBJ databases">
        <authorList>
            <person name="Alioto T."/>
            <person name="Alioto T."/>
            <person name="Gomez Garrido J."/>
        </authorList>
    </citation>
    <scope>NUCLEOTIDE SEQUENCE</scope>
    <source>
        <strain evidence="11">A484AB</strain>
    </source>
</reference>
<dbReference type="EC" id="6.3.4.4" evidence="10"/>
<comment type="cofactor">
    <cofactor evidence="1">
        <name>Mg(2+)</name>
        <dbReference type="ChEBI" id="CHEBI:18420"/>
    </cofactor>
</comment>
<dbReference type="SUPFAM" id="SSF52540">
    <property type="entry name" value="P-loop containing nucleoside triphosphate hydrolases"/>
    <property type="match status" value="1"/>
</dbReference>